<reference evidence="2" key="1">
    <citation type="submission" date="2010-04" db="EMBL/GenBank/DDBJ databases">
        <title>Complete sequence of Thiomonas intermedia K12.</title>
        <authorList>
            <consortium name="US DOE Joint Genome Institute"/>
            <person name="Lucas S."/>
            <person name="Copeland A."/>
            <person name="Lapidus A."/>
            <person name="Cheng J.-F."/>
            <person name="Bruce D."/>
            <person name="Goodwin L."/>
            <person name="Pitluck S."/>
            <person name="Davenport K."/>
            <person name="Detter J.C."/>
            <person name="Han C."/>
            <person name="Tapia R."/>
            <person name="Land M."/>
            <person name="Hauser L."/>
            <person name="Kyrpides N."/>
            <person name="Ovchinnikova G."/>
            <person name="Kerfeld C.A."/>
            <person name="Cannon G.C."/>
            <person name="Heinhorst S."/>
            <person name="Woyke T."/>
        </authorList>
    </citation>
    <scope>NUCLEOTIDE SEQUENCE [LARGE SCALE GENOMIC DNA]</scope>
    <source>
        <strain evidence="2">K12</strain>
    </source>
</reference>
<keyword evidence="1" id="KW-0812">Transmembrane</keyword>
<proteinExistence type="predicted"/>
<dbReference type="KEGG" id="tin:Tint_0416"/>
<feature type="transmembrane region" description="Helical" evidence="1">
    <location>
        <begin position="21"/>
        <end position="46"/>
    </location>
</feature>
<evidence type="ECO:0000313" key="2">
    <source>
        <dbReference type="EMBL" id="ADG29826.1"/>
    </source>
</evidence>
<dbReference type="Pfam" id="PF07963">
    <property type="entry name" value="N_methyl"/>
    <property type="match status" value="1"/>
</dbReference>
<organism evidence="2">
    <name type="scientific">Thiomonas intermedia (strain K12)</name>
    <name type="common">Thiobacillus intermedius</name>
    <dbReference type="NCBI Taxonomy" id="75379"/>
    <lineage>
        <taxon>Bacteria</taxon>
        <taxon>Pseudomonadati</taxon>
        <taxon>Pseudomonadota</taxon>
        <taxon>Betaproteobacteria</taxon>
        <taxon>Burkholderiales</taxon>
        <taxon>Thiomonas</taxon>
    </lineage>
</organism>
<gene>
    <name evidence="2" type="ordered locus">Tint_0416</name>
</gene>
<dbReference type="EMBL" id="CP002021">
    <property type="protein sequence ID" value="ADG29826.1"/>
    <property type="molecule type" value="Genomic_DNA"/>
</dbReference>
<dbReference type="InterPro" id="IPR012902">
    <property type="entry name" value="N_methyl_site"/>
</dbReference>
<dbReference type="NCBIfam" id="TIGR02523">
    <property type="entry name" value="type_IV_pilV"/>
    <property type="match status" value="1"/>
</dbReference>
<protein>
    <submittedName>
        <fullName evidence="2">Type IV pilus modification protein PilV</fullName>
    </submittedName>
</protein>
<evidence type="ECO:0000256" key="1">
    <source>
        <dbReference type="SAM" id="Phobius"/>
    </source>
</evidence>
<name>D5X502_THIK1</name>
<dbReference type="STRING" id="75379.Tint_0416"/>
<dbReference type="InterPro" id="IPR013362">
    <property type="entry name" value="Pilus_4_PilV"/>
</dbReference>
<dbReference type="HOGENOM" id="CLU_103234_3_1_4"/>
<dbReference type="AlphaFoldDB" id="D5X502"/>
<accession>D5X502</accession>
<keyword evidence="1" id="KW-1133">Transmembrane helix</keyword>
<dbReference type="eggNOG" id="COG4967">
    <property type="taxonomic scope" value="Bacteria"/>
</dbReference>
<sequence length="179" mass="18300">MRPANNPLRSSRLVSRATNRQSGVGLIEILVAAAILSIGILGIVVLQVKTIADNNSALTRTQASIAAYSMFDIMRSDQANALNGAYDGTVTVGSCPNKTDTLANTQLRNWCQGFDGASAPPATELGGLAAMGSGTAGTIACSPTGAGITASNCSITITFNDSKATGGQAAQSLTYWTQL</sequence>
<keyword evidence="1" id="KW-0472">Membrane</keyword>